<dbReference type="RefSeq" id="WP_002770215.1">
    <property type="nucleotide sequence ID" value="NZ_JH597773.1"/>
</dbReference>
<dbReference type="AlphaFoldDB" id="H2CDZ8"/>
<evidence type="ECO:0000313" key="2">
    <source>
        <dbReference type="Proteomes" id="UP000005737"/>
    </source>
</evidence>
<dbReference type="Proteomes" id="UP000005737">
    <property type="component" value="Unassembled WGS sequence"/>
</dbReference>
<keyword evidence="2" id="KW-1185">Reference proteome</keyword>
<gene>
    <name evidence="1" type="ORF">Lepil_0816</name>
</gene>
<reference evidence="1 2" key="1">
    <citation type="submission" date="2011-10" db="EMBL/GenBank/DDBJ databases">
        <title>The Improved High-Quality Draft genome of Leptonema illini DSM 21528.</title>
        <authorList>
            <consortium name="US DOE Joint Genome Institute (JGI-PGF)"/>
            <person name="Lucas S."/>
            <person name="Copeland A."/>
            <person name="Lapidus A."/>
            <person name="Glavina del Rio T."/>
            <person name="Dalin E."/>
            <person name="Tice H."/>
            <person name="Bruce D."/>
            <person name="Goodwin L."/>
            <person name="Pitluck S."/>
            <person name="Peters L."/>
            <person name="Mikhailova N."/>
            <person name="Held B."/>
            <person name="Kyrpides N."/>
            <person name="Mavromatis K."/>
            <person name="Ivanova N."/>
            <person name="Markowitz V."/>
            <person name="Cheng J.-F."/>
            <person name="Hugenholtz P."/>
            <person name="Woyke T."/>
            <person name="Wu D."/>
            <person name="Gronow S."/>
            <person name="Wellnitz S."/>
            <person name="Brambilla E.-M."/>
            <person name="Klenk H.-P."/>
            <person name="Eisen J.A."/>
        </authorList>
    </citation>
    <scope>NUCLEOTIDE SEQUENCE [LARGE SCALE GENOMIC DNA]</scope>
    <source>
        <strain evidence="1 2">DSM 21528</strain>
    </source>
</reference>
<protein>
    <submittedName>
        <fullName evidence="1">Uncharacterized protein</fullName>
    </submittedName>
</protein>
<name>H2CDZ8_9LEPT</name>
<proteinExistence type="predicted"/>
<accession>H2CDZ8</accession>
<dbReference type="HOGENOM" id="CLU_1164723_0_0_12"/>
<organism evidence="1 2">
    <name type="scientific">Leptonema illini DSM 21528</name>
    <dbReference type="NCBI Taxonomy" id="929563"/>
    <lineage>
        <taxon>Bacteria</taxon>
        <taxon>Pseudomonadati</taxon>
        <taxon>Spirochaetota</taxon>
        <taxon>Spirochaetia</taxon>
        <taxon>Leptospirales</taxon>
        <taxon>Leptospiraceae</taxon>
        <taxon>Leptonema</taxon>
    </lineage>
</organism>
<sequence>MNRKLVIGALFILNTCTTVSPFTLQVDGLHSSDQSIAVQSTLSARDFRINVTGRGIEQEGELSSEQFAVFTSSVKASIRENGLFRSIMQAGASGDTILEIVLLHHVIAGDSGGIMDVAYRIRSTNAPSTGRIIVFCPFMVTRSVKDCLHRATTYALLTKLDAANGGRPLSLESYEDAIFFGNLQDAVKRLPTKLVYVECLMWVTTNTGQECRMNKAHALDPVPWDTLIKENPFPWPEE</sequence>
<dbReference type="EMBL" id="JH597773">
    <property type="protein sequence ID" value="EHQ05517.1"/>
    <property type="molecule type" value="Genomic_DNA"/>
</dbReference>
<evidence type="ECO:0000313" key="1">
    <source>
        <dbReference type="EMBL" id="EHQ05517.1"/>
    </source>
</evidence>